<comment type="caution">
    <text evidence="2">The sequence shown here is derived from an EMBL/GenBank/DDBJ whole genome shotgun (WGS) entry which is preliminary data.</text>
</comment>
<dbReference type="AlphaFoldDB" id="A0AAV5IDB9"/>
<feature type="compositionally biased region" description="Basic and acidic residues" evidence="1">
    <location>
        <begin position="15"/>
        <end position="29"/>
    </location>
</feature>
<name>A0AAV5IDB9_9ROSI</name>
<accession>A0AAV5IDB9</accession>
<proteinExistence type="predicted"/>
<evidence type="ECO:0000256" key="1">
    <source>
        <dbReference type="SAM" id="MobiDB-lite"/>
    </source>
</evidence>
<keyword evidence="3" id="KW-1185">Reference proteome</keyword>
<evidence type="ECO:0000313" key="3">
    <source>
        <dbReference type="Proteomes" id="UP001054252"/>
    </source>
</evidence>
<dbReference type="Proteomes" id="UP001054252">
    <property type="component" value="Unassembled WGS sequence"/>
</dbReference>
<sequence length="226" mass="25725">MEEAEKGLQGLQMKEPLHPKEAEMEEALHQEQPGEGQKKEEALDTVQPVQGQKKEEALHRMEEKKGLEVEGSLVLHLIEAEQGLMKESPHRIESEMGVQMEETLAIHGMEAEQTLHPMEAEVGLLQMEETRAVHGVEAEQETLHGMESEMGLQMEETLILLLEAVVVEKRAETSRMRDEWLEMEAAVEAKGNELEFLKTNRDRCVAEQLLLQDAEQLLHDILFHPN</sequence>
<evidence type="ECO:0000313" key="2">
    <source>
        <dbReference type="EMBL" id="GKU99901.1"/>
    </source>
</evidence>
<feature type="region of interest" description="Disordered" evidence="1">
    <location>
        <begin position="1"/>
        <end position="52"/>
    </location>
</feature>
<organism evidence="2 3">
    <name type="scientific">Rubroshorea leprosula</name>
    <dbReference type="NCBI Taxonomy" id="152421"/>
    <lineage>
        <taxon>Eukaryota</taxon>
        <taxon>Viridiplantae</taxon>
        <taxon>Streptophyta</taxon>
        <taxon>Embryophyta</taxon>
        <taxon>Tracheophyta</taxon>
        <taxon>Spermatophyta</taxon>
        <taxon>Magnoliopsida</taxon>
        <taxon>eudicotyledons</taxon>
        <taxon>Gunneridae</taxon>
        <taxon>Pentapetalae</taxon>
        <taxon>rosids</taxon>
        <taxon>malvids</taxon>
        <taxon>Malvales</taxon>
        <taxon>Dipterocarpaceae</taxon>
        <taxon>Rubroshorea</taxon>
    </lineage>
</organism>
<gene>
    <name evidence="2" type="ORF">SLEP1_g12680</name>
</gene>
<protein>
    <submittedName>
        <fullName evidence="2">Uncharacterized protein</fullName>
    </submittedName>
</protein>
<reference evidence="2 3" key="1">
    <citation type="journal article" date="2021" name="Commun. Biol.">
        <title>The genome of Shorea leprosula (Dipterocarpaceae) highlights the ecological relevance of drought in aseasonal tropical rainforests.</title>
        <authorList>
            <person name="Ng K.K.S."/>
            <person name="Kobayashi M.J."/>
            <person name="Fawcett J.A."/>
            <person name="Hatakeyama M."/>
            <person name="Paape T."/>
            <person name="Ng C.H."/>
            <person name="Ang C.C."/>
            <person name="Tnah L.H."/>
            <person name="Lee C.T."/>
            <person name="Nishiyama T."/>
            <person name="Sese J."/>
            <person name="O'Brien M.J."/>
            <person name="Copetti D."/>
            <person name="Mohd Noor M.I."/>
            <person name="Ong R.C."/>
            <person name="Putra M."/>
            <person name="Sireger I.Z."/>
            <person name="Indrioko S."/>
            <person name="Kosugi Y."/>
            <person name="Izuno A."/>
            <person name="Isagi Y."/>
            <person name="Lee S.L."/>
            <person name="Shimizu K.K."/>
        </authorList>
    </citation>
    <scope>NUCLEOTIDE SEQUENCE [LARGE SCALE GENOMIC DNA]</scope>
    <source>
        <strain evidence="2">214</strain>
    </source>
</reference>
<dbReference type="EMBL" id="BPVZ01000015">
    <property type="protein sequence ID" value="GKU99901.1"/>
    <property type="molecule type" value="Genomic_DNA"/>
</dbReference>